<dbReference type="GO" id="GO:0071978">
    <property type="term" value="P:bacterial-type flagellum-dependent swarming motility"/>
    <property type="evidence" value="ECO:0007669"/>
    <property type="project" value="TreeGrafter"/>
</dbReference>
<keyword evidence="4 6" id="KW-0975">Bacterial flagellum</keyword>
<evidence type="ECO:0000259" key="9">
    <source>
        <dbReference type="Pfam" id="PF06429"/>
    </source>
</evidence>
<keyword evidence="11" id="KW-1185">Reference proteome</keyword>
<feature type="compositionally biased region" description="Polar residues" evidence="7">
    <location>
        <begin position="55"/>
        <end position="74"/>
    </location>
</feature>
<feature type="domain" description="Flagellar basal-body/hook protein C-terminal" evidence="9">
    <location>
        <begin position="101"/>
        <end position="145"/>
    </location>
</feature>
<comment type="similarity">
    <text evidence="2">Belongs to the flagella basal body rod proteins family.</text>
</comment>
<reference evidence="10 11" key="1">
    <citation type="journal article" date="2015" name="Genome Announc.">
        <title>Expanding the biotechnology potential of lactobacilli through comparative genomics of 213 strains and associated genera.</title>
        <authorList>
            <person name="Sun Z."/>
            <person name="Harris H.M."/>
            <person name="McCann A."/>
            <person name="Guo C."/>
            <person name="Argimon S."/>
            <person name="Zhang W."/>
            <person name="Yang X."/>
            <person name="Jeffery I.B."/>
            <person name="Cooney J.C."/>
            <person name="Kagawa T.F."/>
            <person name="Liu W."/>
            <person name="Song Y."/>
            <person name="Salvetti E."/>
            <person name="Wrobel A."/>
            <person name="Rasinkangas P."/>
            <person name="Parkhill J."/>
            <person name="Rea M.C."/>
            <person name="O'Sullivan O."/>
            <person name="Ritari J."/>
            <person name="Douillard F.P."/>
            <person name="Paul Ross R."/>
            <person name="Yang R."/>
            <person name="Briner A.E."/>
            <person name="Felis G.E."/>
            <person name="de Vos W.M."/>
            <person name="Barrangou R."/>
            <person name="Klaenhammer T.R."/>
            <person name="Caufield P.W."/>
            <person name="Cui Y."/>
            <person name="Zhang H."/>
            <person name="O'Toole P.W."/>
        </authorList>
    </citation>
    <scope>NUCLEOTIDE SEQUENCE [LARGE SCALE GENOMIC DNA]</scope>
    <source>
        <strain evidence="10 11">DSM 19971</strain>
    </source>
</reference>
<dbReference type="EMBL" id="AZEG01000010">
    <property type="protein sequence ID" value="KRL37563.1"/>
    <property type="molecule type" value="Genomic_DNA"/>
</dbReference>
<dbReference type="Pfam" id="PF06429">
    <property type="entry name" value="Flg_bbr_C"/>
    <property type="match status" value="1"/>
</dbReference>
<keyword evidence="10" id="KW-0966">Cell projection</keyword>
<evidence type="ECO:0000256" key="3">
    <source>
        <dbReference type="ARBA" id="ARBA00017941"/>
    </source>
</evidence>
<dbReference type="GO" id="GO:0030694">
    <property type="term" value="C:bacterial-type flagellum basal body, rod"/>
    <property type="evidence" value="ECO:0007669"/>
    <property type="project" value="UniProtKB-UniRule"/>
</dbReference>
<comment type="subunit">
    <text evidence="5 6">The basal body constitutes a major portion of the flagellar organelle and consists of four rings (L,P,S, and M) mounted on a central rod. The rod consists of about 26 subunits of FlgG in the distal portion, and FlgB, FlgC and FlgF are thought to build up the proximal portion of the rod with about 6 subunits each.</text>
</comment>
<dbReference type="NCBIfam" id="TIGR01395">
    <property type="entry name" value="FlgC"/>
    <property type="match status" value="1"/>
</dbReference>
<organism evidence="10 11">
    <name type="scientific">Liquorilactobacillus uvarum DSM 19971</name>
    <dbReference type="NCBI Taxonomy" id="1423812"/>
    <lineage>
        <taxon>Bacteria</taxon>
        <taxon>Bacillati</taxon>
        <taxon>Bacillota</taxon>
        <taxon>Bacilli</taxon>
        <taxon>Lactobacillales</taxon>
        <taxon>Lactobacillaceae</taxon>
        <taxon>Liquorilactobacillus</taxon>
    </lineage>
</organism>
<comment type="subcellular location">
    <subcellularLocation>
        <location evidence="1 6">Bacterial flagellum basal body</location>
    </subcellularLocation>
</comment>
<dbReference type="InterPro" id="IPR019776">
    <property type="entry name" value="Flagellar_basal_body_rod_CS"/>
</dbReference>
<dbReference type="PANTHER" id="PTHR30435">
    <property type="entry name" value="FLAGELLAR PROTEIN"/>
    <property type="match status" value="1"/>
</dbReference>
<dbReference type="InterPro" id="IPR010930">
    <property type="entry name" value="Flg_bb/hook_C_dom"/>
</dbReference>
<comment type="caution">
    <text evidence="10">The sequence shown here is derived from an EMBL/GenBank/DDBJ whole genome shotgun (WGS) entry which is preliminary data.</text>
</comment>
<dbReference type="Pfam" id="PF00460">
    <property type="entry name" value="Flg_bb_rod"/>
    <property type="match status" value="1"/>
</dbReference>
<evidence type="ECO:0000256" key="2">
    <source>
        <dbReference type="ARBA" id="ARBA00009677"/>
    </source>
</evidence>
<evidence type="ECO:0000313" key="10">
    <source>
        <dbReference type="EMBL" id="KRL37563.1"/>
    </source>
</evidence>
<dbReference type="PATRIC" id="fig|1423812.3.peg.239"/>
<keyword evidence="10" id="KW-0282">Flagellum</keyword>
<evidence type="ECO:0000256" key="1">
    <source>
        <dbReference type="ARBA" id="ARBA00004117"/>
    </source>
</evidence>
<dbReference type="InterPro" id="IPR001444">
    <property type="entry name" value="Flag_bb_rod_N"/>
</dbReference>
<accession>A0A0R1Q8G8</accession>
<dbReference type="PANTHER" id="PTHR30435:SF2">
    <property type="entry name" value="FLAGELLAR BASAL-BODY ROD PROTEIN FLGC"/>
    <property type="match status" value="1"/>
</dbReference>
<evidence type="ECO:0000256" key="5">
    <source>
        <dbReference type="ARBA" id="ARBA00025933"/>
    </source>
</evidence>
<feature type="region of interest" description="Disordered" evidence="7">
    <location>
        <begin position="55"/>
        <end position="104"/>
    </location>
</feature>
<dbReference type="PROSITE" id="PS00588">
    <property type="entry name" value="FLAGELLA_BB_ROD"/>
    <property type="match status" value="1"/>
</dbReference>
<dbReference type="STRING" id="1423812.FD20_GL000237"/>
<dbReference type="InterPro" id="IPR006299">
    <property type="entry name" value="FlgC"/>
</dbReference>
<evidence type="ECO:0000313" key="11">
    <source>
        <dbReference type="Proteomes" id="UP000051155"/>
    </source>
</evidence>
<proteinExistence type="inferred from homology"/>
<dbReference type="Proteomes" id="UP000051155">
    <property type="component" value="Unassembled WGS sequence"/>
</dbReference>
<evidence type="ECO:0000256" key="7">
    <source>
        <dbReference type="SAM" id="MobiDB-lite"/>
    </source>
</evidence>
<feature type="domain" description="Flagellar basal body rod protein N-terminal" evidence="8">
    <location>
        <begin position="13"/>
        <end position="37"/>
    </location>
</feature>
<name>A0A0R1Q8G8_9LACO</name>
<evidence type="ECO:0000256" key="4">
    <source>
        <dbReference type="ARBA" id="ARBA00023143"/>
    </source>
</evidence>
<protein>
    <recommendedName>
        <fullName evidence="3 6">Flagellar basal-body rod protein FlgC</fullName>
    </recommendedName>
</protein>
<dbReference type="AlphaFoldDB" id="A0A0R1Q8G8"/>
<evidence type="ECO:0000259" key="8">
    <source>
        <dbReference type="Pfam" id="PF00460"/>
    </source>
</evidence>
<gene>
    <name evidence="10" type="ORF">FD20_GL000237</name>
</gene>
<sequence>MLMSIFNGLAINTSGLALERLKLDTISTNIANVNTTRTAEGGPYKRKSVEFSENLKNAQETDSTGTQLKGTPQSYGVKVTGIQTDNTEKTSYDPSNPDADQNGYVQTSNVNMADEMVDMIQAMRTYEANTSAAEMNKTMLKKALEISKD</sequence>
<evidence type="ECO:0000256" key="6">
    <source>
        <dbReference type="RuleBase" id="RU362062"/>
    </source>
</evidence>
<keyword evidence="10" id="KW-0969">Cilium</keyword>